<dbReference type="Pfam" id="PF01329">
    <property type="entry name" value="Pterin_4a"/>
    <property type="match status" value="1"/>
</dbReference>
<dbReference type="SUPFAM" id="SSF55248">
    <property type="entry name" value="PCD-like"/>
    <property type="match status" value="1"/>
</dbReference>
<dbReference type="Gene3D" id="3.30.1360.20">
    <property type="entry name" value="Transcriptional coactivator/pterin dehydratase"/>
    <property type="match status" value="1"/>
</dbReference>
<comment type="similarity">
    <text evidence="2">Belongs to the pterin-4-alpha-carbinolamine dehydratase family.</text>
</comment>
<evidence type="ECO:0000256" key="5">
    <source>
        <dbReference type="ARBA" id="ARBA00023239"/>
    </source>
</evidence>
<comment type="catalytic activity">
    <reaction evidence="1">
        <text>(4aS,6R)-4a-hydroxy-L-erythro-5,6,7,8-tetrahydrobiopterin = (6R)-L-erythro-6,7-dihydrobiopterin + H2O</text>
        <dbReference type="Rhea" id="RHEA:11920"/>
        <dbReference type="ChEBI" id="CHEBI:15377"/>
        <dbReference type="ChEBI" id="CHEBI:15642"/>
        <dbReference type="ChEBI" id="CHEBI:43120"/>
        <dbReference type="EC" id="4.2.1.96"/>
    </reaction>
</comment>
<dbReference type="Proteomes" id="UP000746595">
    <property type="component" value="Unassembled WGS sequence"/>
</dbReference>
<dbReference type="EMBL" id="JAAWVT010000001">
    <property type="protein sequence ID" value="NKG20177.1"/>
    <property type="molecule type" value="Genomic_DNA"/>
</dbReference>
<dbReference type="Gene3D" id="3.10.180.10">
    <property type="entry name" value="2,3-Dihydroxybiphenyl 1,2-Dioxygenase, domain 1"/>
    <property type="match status" value="1"/>
</dbReference>
<dbReference type="InterPro" id="IPR029068">
    <property type="entry name" value="Glyas_Bleomycin-R_OHBP_Dase"/>
</dbReference>
<comment type="caution">
    <text evidence="7">The sequence shown here is derived from an EMBL/GenBank/DDBJ whole genome shotgun (WGS) entry which is preliminary data.</text>
</comment>
<keyword evidence="5" id="KW-0456">Lyase</keyword>
<dbReference type="EC" id="4.2.1.96" evidence="3"/>
<sequence length="226" mass="24336">MTAKDVLTSEQIKANLKVMPAWRYGLGALRTVLKCDSSASALALFSTVGALAQEANHHPDIDWRYDTLFITLTSHDVGSVVSARDAALARSISAEAENVGATPRPDLLRTVEIAIDTDNEEVIAETWRAALGYKKQNDGSLTDPFGRGPAIWFQRTTTPNPNRFHLDVTVPFSESAPILDALEETGAGLDHDAAPRFVVATDSQGNRLCICTEEGRDVDGSPEASA</sequence>
<evidence type="ECO:0000256" key="4">
    <source>
        <dbReference type="ARBA" id="ARBA00021735"/>
    </source>
</evidence>
<dbReference type="RefSeq" id="WP_168151026.1">
    <property type="nucleotide sequence ID" value="NZ_JAAWVT010000001.1"/>
</dbReference>
<dbReference type="InterPro" id="IPR036428">
    <property type="entry name" value="PCD_sf"/>
</dbReference>
<evidence type="ECO:0000313" key="7">
    <source>
        <dbReference type="EMBL" id="NKG20177.1"/>
    </source>
</evidence>
<evidence type="ECO:0000256" key="3">
    <source>
        <dbReference type="ARBA" id="ARBA00013252"/>
    </source>
</evidence>
<gene>
    <name evidence="7" type="ORF">HED64_05535</name>
</gene>
<dbReference type="Pfam" id="PF18029">
    <property type="entry name" value="Glyoxalase_6"/>
    <property type="match status" value="1"/>
</dbReference>
<name>A0ABX1G3Y4_9MICC</name>
<evidence type="ECO:0000256" key="1">
    <source>
        <dbReference type="ARBA" id="ARBA00001554"/>
    </source>
</evidence>
<dbReference type="InterPro" id="IPR001533">
    <property type="entry name" value="Pterin_deHydtase"/>
</dbReference>
<feature type="domain" description="Glyoxalase-like" evidence="6">
    <location>
        <begin position="113"/>
        <end position="211"/>
    </location>
</feature>
<organism evidence="7 8">
    <name type="scientific">Paeniglutamicibacter terrestris</name>
    <dbReference type="NCBI Taxonomy" id="2723403"/>
    <lineage>
        <taxon>Bacteria</taxon>
        <taxon>Bacillati</taxon>
        <taxon>Actinomycetota</taxon>
        <taxon>Actinomycetes</taxon>
        <taxon>Micrococcales</taxon>
        <taxon>Micrococcaceae</taxon>
        <taxon>Paeniglutamicibacter</taxon>
    </lineage>
</organism>
<evidence type="ECO:0000259" key="6">
    <source>
        <dbReference type="Pfam" id="PF18029"/>
    </source>
</evidence>
<dbReference type="PANTHER" id="PTHR12599">
    <property type="entry name" value="PTERIN-4-ALPHA-CARBINOLAMINE DEHYDRATASE"/>
    <property type="match status" value="1"/>
</dbReference>
<evidence type="ECO:0000313" key="8">
    <source>
        <dbReference type="Proteomes" id="UP000746595"/>
    </source>
</evidence>
<proteinExistence type="inferred from homology"/>
<protein>
    <recommendedName>
        <fullName evidence="4">Putative pterin-4-alpha-carbinolamine dehydratase</fullName>
        <ecNumber evidence="3">4.2.1.96</ecNumber>
    </recommendedName>
</protein>
<dbReference type="CDD" id="cd00488">
    <property type="entry name" value="PCD_DCoH"/>
    <property type="match status" value="1"/>
</dbReference>
<accession>A0ABX1G3Y4</accession>
<evidence type="ECO:0000256" key="2">
    <source>
        <dbReference type="ARBA" id="ARBA00006472"/>
    </source>
</evidence>
<keyword evidence="8" id="KW-1185">Reference proteome</keyword>
<dbReference type="PANTHER" id="PTHR12599:SF0">
    <property type="entry name" value="PTERIN-4-ALPHA-CARBINOLAMINE DEHYDRATASE"/>
    <property type="match status" value="1"/>
</dbReference>
<dbReference type="InterPro" id="IPR041581">
    <property type="entry name" value="Glyoxalase_6"/>
</dbReference>
<reference evidence="7 8" key="1">
    <citation type="submission" date="2020-04" db="EMBL/GenBank/DDBJ databases">
        <title>Paeniglutamicibacter sp. ANT13_2, a novel actinomycete isolated from sediment in Antarctica.</title>
        <authorList>
            <person name="Sakdapetsiri C."/>
            <person name="Pinyakong O."/>
        </authorList>
    </citation>
    <scope>NUCLEOTIDE SEQUENCE [LARGE SCALE GENOMIC DNA]</scope>
    <source>
        <strain evidence="7 8">ANT13_2</strain>
    </source>
</reference>